<name>A0A3M7QUQ8_BRAPC</name>
<feature type="coiled-coil region" evidence="1">
    <location>
        <begin position="117"/>
        <end position="217"/>
    </location>
</feature>
<evidence type="ECO:0000313" key="3">
    <source>
        <dbReference type="Proteomes" id="UP000276133"/>
    </source>
</evidence>
<dbReference type="EMBL" id="REGN01005050">
    <property type="protein sequence ID" value="RNA15072.1"/>
    <property type="molecule type" value="Genomic_DNA"/>
</dbReference>
<keyword evidence="1" id="KW-0175">Coiled coil</keyword>
<feature type="coiled-coil region" evidence="1">
    <location>
        <begin position="31"/>
        <end position="79"/>
    </location>
</feature>
<gene>
    <name evidence="2" type="ORF">BpHYR1_004736</name>
</gene>
<sequence length="229" mass="27557">MRLMWLGKSLSAFRFEFLQSSFSGSDNWFSTDNLERLVLQKENLINDLQDEVKEKSDKVEELNNNLEEFKRKYFEAKNFKQKAYEYETLEEKYAIIVKEKIHFEEKCKKYIKDLDDLKELRAMKEKSENEIARLTHEKSEMENRDNCHQTEFQRLRSGEEKRDQNSQIEIQLIELKEKDKNKKMEQIDKIENLTNDNAVLQNKIMMLDAEVSNLKVNHDLAIKLFFKKI</sequence>
<evidence type="ECO:0000313" key="2">
    <source>
        <dbReference type="EMBL" id="RNA15072.1"/>
    </source>
</evidence>
<proteinExistence type="predicted"/>
<keyword evidence="3" id="KW-1185">Reference proteome</keyword>
<dbReference type="AlphaFoldDB" id="A0A3M7QUQ8"/>
<organism evidence="2 3">
    <name type="scientific">Brachionus plicatilis</name>
    <name type="common">Marine rotifer</name>
    <name type="synonym">Brachionus muelleri</name>
    <dbReference type="NCBI Taxonomy" id="10195"/>
    <lineage>
        <taxon>Eukaryota</taxon>
        <taxon>Metazoa</taxon>
        <taxon>Spiralia</taxon>
        <taxon>Gnathifera</taxon>
        <taxon>Rotifera</taxon>
        <taxon>Eurotatoria</taxon>
        <taxon>Monogononta</taxon>
        <taxon>Pseudotrocha</taxon>
        <taxon>Ploima</taxon>
        <taxon>Brachionidae</taxon>
        <taxon>Brachionus</taxon>
    </lineage>
</organism>
<accession>A0A3M7QUQ8</accession>
<evidence type="ECO:0000256" key="1">
    <source>
        <dbReference type="SAM" id="Coils"/>
    </source>
</evidence>
<protein>
    <submittedName>
        <fullName evidence="2">Uncharacterized protein</fullName>
    </submittedName>
</protein>
<dbReference type="Proteomes" id="UP000276133">
    <property type="component" value="Unassembled WGS sequence"/>
</dbReference>
<reference evidence="2 3" key="1">
    <citation type="journal article" date="2018" name="Sci. Rep.">
        <title>Genomic signatures of local adaptation to the degree of environmental predictability in rotifers.</title>
        <authorList>
            <person name="Franch-Gras L."/>
            <person name="Hahn C."/>
            <person name="Garcia-Roger E.M."/>
            <person name="Carmona M.J."/>
            <person name="Serra M."/>
            <person name="Gomez A."/>
        </authorList>
    </citation>
    <scope>NUCLEOTIDE SEQUENCE [LARGE SCALE GENOMIC DNA]</scope>
    <source>
        <strain evidence="2">HYR1</strain>
    </source>
</reference>
<comment type="caution">
    <text evidence="2">The sequence shown here is derived from an EMBL/GenBank/DDBJ whole genome shotgun (WGS) entry which is preliminary data.</text>
</comment>